<organism evidence="1 2">
    <name type="scientific">Nesidiocoris tenuis</name>
    <dbReference type="NCBI Taxonomy" id="355587"/>
    <lineage>
        <taxon>Eukaryota</taxon>
        <taxon>Metazoa</taxon>
        <taxon>Ecdysozoa</taxon>
        <taxon>Arthropoda</taxon>
        <taxon>Hexapoda</taxon>
        <taxon>Insecta</taxon>
        <taxon>Pterygota</taxon>
        <taxon>Neoptera</taxon>
        <taxon>Paraneoptera</taxon>
        <taxon>Hemiptera</taxon>
        <taxon>Heteroptera</taxon>
        <taxon>Panheteroptera</taxon>
        <taxon>Cimicomorpha</taxon>
        <taxon>Miridae</taxon>
        <taxon>Dicyphina</taxon>
        <taxon>Nesidiocoris</taxon>
    </lineage>
</organism>
<evidence type="ECO:0000313" key="2">
    <source>
        <dbReference type="Proteomes" id="UP000479000"/>
    </source>
</evidence>
<feature type="non-terminal residue" evidence="1">
    <location>
        <position position="53"/>
    </location>
</feature>
<sequence>MASFLNPARLPGGGALEKTLNDSTISFRRLEKGLRGSYGRNRPLGWREANEEK</sequence>
<protein>
    <submittedName>
        <fullName evidence="1">Uncharacterized protein</fullName>
    </submittedName>
</protein>
<dbReference type="AlphaFoldDB" id="A0A6H5GLX4"/>
<keyword evidence="2" id="KW-1185">Reference proteome</keyword>
<reference evidence="1 2" key="1">
    <citation type="submission" date="2020-02" db="EMBL/GenBank/DDBJ databases">
        <authorList>
            <person name="Ferguson B K."/>
        </authorList>
    </citation>
    <scope>NUCLEOTIDE SEQUENCE [LARGE SCALE GENOMIC DNA]</scope>
</reference>
<evidence type="ECO:0000313" key="1">
    <source>
        <dbReference type="EMBL" id="CAB0004065.1"/>
    </source>
</evidence>
<gene>
    <name evidence="1" type="ORF">NTEN_LOCUS9542</name>
</gene>
<proteinExistence type="predicted"/>
<name>A0A6H5GLX4_9HEMI</name>
<accession>A0A6H5GLX4</accession>
<dbReference type="EMBL" id="CADCXU010014404">
    <property type="protein sequence ID" value="CAB0004065.1"/>
    <property type="molecule type" value="Genomic_DNA"/>
</dbReference>
<dbReference type="Proteomes" id="UP000479000">
    <property type="component" value="Unassembled WGS sequence"/>
</dbReference>